<dbReference type="GO" id="GO:0003785">
    <property type="term" value="F:actin monomer binding"/>
    <property type="evidence" value="ECO:0007669"/>
    <property type="project" value="TreeGrafter"/>
</dbReference>
<accession>A0A136JDY0</accession>
<dbReference type="FunCoup" id="A0A136JDY0">
    <property type="interactions" value="269"/>
</dbReference>
<name>A0A136JDY0_9PEZI</name>
<evidence type="ECO:0000256" key="6">
    <source>
        <dbReference type="RuleBase" id="RU003908"/>
    </source>
</evidence>
<keyword evidence="9" id="KW-1185">Reference proteome</keyword>
<dbReference type="SUPFAM" id="SSF55770">
    <property type="entry name" value="Profilin (actin-binding protein)"/>
    <property type="match status" value="1"/>
</dbReference>
<sequence>MSWQAYVDDSLVKSGHIDKGAIVSAAGDSAWATSSGFNLSAGEMKALADIYANKANAEKAQAEGIYIAGDRYVVAQIEERTIYARKGRLGVVICKTKQAILVGHHSDTMVAGNSRQTVEALADYLTGVGY</sequence>
<keyword evidence="5 6" id="KW-0206">Cytoskeleton</keyword>
<dbReference type="GO" id="GO:0005856">
    <property type="term" value="C:cytoskeleton"/>
    <property type="evidence" value="ECO:0007669"/>
    <property type="project" value="UniProtKB-SubCell"/>
</dbReference>
<dbReference type="Pfam" id="PF00235">
    <property type="entry name" value="Profilin"/>
    <property type="match status" value="1"/>
</dbReference>
<protein>
    <recommendedName>
        <fullName evidence="7">Profilin</fullName>
    </recommendedName>
</protein>
<dbReference type="SMART" id="SM00392">
    <property type="entry name" value="PROF"/>
    <property type="match status" value="1"/>
</dbReference>
<evidence type="ECO:0000256" key="1">
    <source>
        <dbReference type="ARBA" id="ARBA00004245"/>
    </source>
</evidence>
<evidence type="ECO:0000256" key="2">
    <source>
        <dbReference type="ARBA" id="ARBA00010058"/>
    </source>
</evidence>
<evidence type="ECO:0000313" key="9">
    <source>
        <dbReference type="Proteomes" id="UP000070501"/>
    </source>
</evidence>
<dbReference type="InterPro" id="IPR036140">
    <property type="entry name" value="PFN_sf"/>
</dbReference>
<keyword evidence="4 7" id="KW-0009">Actin-binding</keyword>
<dbReference type="PRINTS" id="PR01640">
    <property type="entry name" value="PROFILINPLNT"/>
</dbReference>
<dbReference type="EMBL" id="KQ964246">
    <property type="protein sequence ID" value="KXJ95375.1"/>
    <property type="molecule type" value="Genomic_DNA"/>
</dbReference>
<dbReference type="Gene3D" id="3.30.450.30">
    <property type="entry name" value="Dynein light chain 2a, cytoplasmic"/>
    <property type="match status" value="1"/>
</dbReference>
<evidence type="ECO:0000256" key="5">
    <source>
        <dbReference type="ARBA" id="ARBA00023212"/>
    </source>
</evidence>
<dbReference type="InterPro" id="IPR027310">
    <property type="entry name" value="Profilin_CS"/>
</dbReference>
<dbReference type="InterPro" id="IPR005455">
    <property type="entry name" value="PFN_euk"/>
</dbReference>
<dbReference type="PANTHER" id="PTHR11604:SF0">
    <property type="entry name" value="PROFILIN"/>
    <property type="match status" value="1"/>
</dbReference>
<dbReference type="PRINTS" id="PR00392">
    <property type="entry name" value="PROFILIN"/>
</dbReference>
<evidence type="ECO:0000256" key="3">
    <source>
        <dbReference type="ARBA" id="ARBA00022490"/>
    </source>
</evidence>
<evidence type="ECO:0000256" key="4">
    <source>
        <dbReference type="ARBA" id="ARBA00023203"/>
    </source>
</evidence>
<dbReference type="PROSITE" id="PS00414">
    <property type="entry name" value="PROFILIN"/>
    <property type="match status" value="1"/>
</dbReference>
<dbReference type="GO" id="GO:0005938">
    <property type="term" value="C:cell cortex"/>
    <property type="evidence" value="ECO:0007669"/>
    <property type="project" value="TreeGrafter"/>
</dbReference>
<comment type="function">
    <text evidence="6">Binds to actin and affects the structure of the cytoskeleton. At high concentrations, profilin prevents the polymerization of actin, whereas it enhances it at low concentrations.</text>
</comment>
<gene>
    <name evidence="8" type="ORF">Micbo1qcDRAFT_157281</name>
</gene>
<dbReference type="AlphaFoldDB" id="A0A136JDY0"/>
<comment type="similarity">
    <text evidence="2 7">Belongs to the profilin family.</text>
</comment>
<comment type="subcellular location">
    <subcellularLocation>
        <location evidence="1">Cytoplasm</location>
        <location evidence="1">Cytoskeleton</location>
    </subcellularLocation>
</comment>
<dbReference type="Proteomes" id="UP000070501">
    <property type="component" value="Unassembled WGS sequence"/>
</dbReference>
<evidence type="ECO:0000313" key="8">
    <source>
        <dbReference type="EMBL" id="KXJ95375.1"/>
    </source>
</evidence>
<dbReference type="InterPro" id="IPR048278">
    <property type="entry name" value="PFN"/>
</dbReference>
<dbReference type="InParanoid" id="A0A136JDY0"/>
<comment type="subunit">
    <text evidence="6">Occurs in many kinds of cells as a complex with monomeric actin in a 1:1 ratio.</text>
</comment>
<keyword evidence="3" id="KW-0963">Cytoplasm</keyword>
<organism evidence="8 9">
    <name type="scientific">Microdochium bolleyi</name>
    <dbReference type="NCBI Taxonomy" id="196109"/>
    <lineage>
        <taxon>Eukaryota</taxon>
        <taxon>Fungi</taxon>
        <taxon>Dikarya</taxon>
        <taxon>Ascomycota</taxon>
        <taxon>Pezizomycotina</taxon>
        <taxon>Sordariomycetes</taxon>
        <taxon>Xylariomycetidae</taxon>
        <taxon>Xylariales</taxon>
        <taxon>Microdochiaceae</taxon>
        <taxon>Microdochium</taxon>
    </lineage>
</organism>
<dbReference type="STRING" id="196109.A0A136JDY0"/>
<dbReference type="PANTHER" id="PTHR11604">
    <property type="entry name" value="PROFILIN"/>
    <property type="match status" value="1"/>
</dbReference>
<proteinExistence type="inferred from homology"/>
<evidence type="ECO:0000256" key="7">
    <source>
        <dbReference type="RuleBase" id="RU003909"/>
    </source>
</evidence>
<dbReference type="CDD" id="cd00148">
    <property type="entry name" value="PROF"/>
    <property type="match status" value="1"/>
</dbReference>
<reference evidence="9" key="1">
    <citation type="submission" date="2016-02" db="EMBL/GenBank/DDBJ databases">
        <title>Draft genome sequence of Microdochium bolleyi, a fungal endophyte of beachgrass.</title>
        <authorList>
            <consortium name="DOE Joint Genome Institute"/>
            <person name="David A.S."/>
            <person name="May G."/>
            <person name="Haridas S."/>
            <person name="Lim J."/>
            <person name="Wang M."/>
            <person name="Labutti K."/>
            <person name="Lipzen A."/>
            <person name="Barry K."/>
            <person name="Grigoriev I.V."/>
        </authorList>
    </citation>
    <scope>NUCLEOTIDE SEQUENCE [LARGE SCALE GENOMIC DNA]</scope>
    <source>
        <strain evidence="9">J235TASD1</strain>
    </source>
</reference>
<dbReference type="OrthoDB" id="421374at2759"/>